<feature type="domain" description="Cation efflux protein transmembrane" evidence="10">
    <location>
        <begin position="12"/>
        <end position="213"/>
    </location>
</feature>
<feature type="transmembrane region" description="Helical" evidence="9">
    <location>
        <begin position="80"/>
        <end position="105"/>
    </location>
</feature>
<keyword evidence="5 9" id="KW-0812">Transmembrane</keyword>
<protein>
    <submittedName>
        <fullName evidence="12">Cation diffusion facilitator family transporter</fullName>
    </submittedName>
</protein>
<evidence type="ECO:0000313" key="13">
    <source>
        <dbReference type="Proteomes" id="UP000252795"/>
    </source>
</evidence>
<evidence type="ECO:0000256" key="1">
    <source>
        <dbReference type="ARBA" id="ARBA00004141"/>
    </source>
</evidence>
<keyword evidence="8 9" id="KW-0472">Membrane</keyword>
<dbReference type="PANTHER" id="PTHR43840">
    <property type="entry name" value="MITOCHONDRIAL METAL TRANSPORTER 1-RELATED"/>
    <property type="match status" value="1"/>
</dbReference>
<evidence type="ECO:0000256" key="9">
    <source>
        <dbReference type="SAM" id="Phobius"/>
    </source>
</evidence>
<sequence length="277" mass="29701">MFTSLARENLALTISAVGAGLFALAGITWGLWVDSLVILFDGAYSLISLGLSLLSLYAARLVRRPANDDYPFGMGAVEPLVIAVKGLVIAVVCILSLVSAVVSLLQGGRAVAADMAMIFGAVNVVGCLAVWAYLRWSSLRNGSGLVQAEQRQWLMDSALSAAVMIGFGAAWLLERSHWAELAVYADPVMMLVISVYFMTVPVKMVLESVRELLLAAPKEDALEDIHETLEDLGLNPEQVRVAKLGPNLLLEASDVQPSHSQYLPAGIGFLLLKFASQ</sequence>
<reference evidence="12 13" key="1">
    <citation type="submission" date="2018-07" db="EMBL/GenBank/DDBJ databases">
        <title>Freshwater and sediment microbial communities from various areas in North America, analyzing microbe dynamics in response to fracking.</title>
        <authorList>
            <person name="Lamendella R."/>
        </authorList>
    </citation>
    <scope>NUCLEOTIDE SEQUENCE [LARGE SCALE GENOMIC DNA]</scope>
    <source>
        <strain evidence="12 13">114E</strain>
        <strain evidence="11 14">114E_o</strain>
    </source>
</reference>
<dbReference type="InterPro" id="IPR050291">
    <property type="entry name" value="CDF_Transporter"/>
</dbReference>
<feature type="transmembrane region" description="Helical" evidence="9">
    <location>
        <begin position="38"/>
        <end position="59"/>
    </location>
</feature>
<dbReference type="EMBL" id="QPJB01000004">
    <property type="protein sequence ID" value="RCW35552.1"/>
    <property type="molecule type" value="Genomic_DNA"/>
</dbReference>
<dbReference type="GO" id="GO:0006882">
    <property type="term" value="P:intracellular zinc ion homeostasis"/>
    <property type="evidence" value="ECO:0007669"/>
    <property type="project" value="TreeGrafter"/>
</dbReference>
<evidence type="ECO:0000313" key="12">
    <source>
        <dbReference type="EMBL" id="RCW35552.1"/>
    </source>
</evidence>
<gene>
    <name evidence="12" type="ORF">DET51_104170</name>
    <name evidence="11" type="ORF">DET64_104170</name>
</gene>
<feature type="transmembrane region" description="Helical" evidence="9">
    <location>
        <begin position="153"/>
        <end position="173"/>
    </location>
</feature>
<feature type="transmembrane region" description="Helical" evidence="9">
    <location>
        <begin position="111"/>
        <end position="133"/>
    </location>
</feature>
<feature type="transmembrane region" description="Helical" evidence="9">
    <location>
        <begin position="12"/>
        <end position="32"/>
    </location>
</feature>
<evidence type="ECO:0000313" key="14">
    <source>
        <dbReference type="Proteomes" id="UP000253065"/>
    </source>
</evidence>
<evidence type="ECO:0000256" key="7">
    <source>
        <dbReference type="ARBA" id="ARBA00022989"/>
    </source>
</evidence>
<dbReference type="Proteomes" id="UP000253065">
    <property type="component" value="Unassembled WGS sequence"/>
</dbReference>
<comment type="caution">
    <text evidence="12">The sequence shown here is derived from an EMBL/GenBank/DDBJ whole genome shotgun (WGS) entry which is preliminary data.</text>
</comment>
<dbReference type="Pfam" id="PF01545">
    <property type="entry name" value="Cation_efflux"/>
    <property type="match status" value="1"/>
</dbReference>
<organism evidence="12 13">
    <name type="scientific">Marinobacter nauticus</name>
    <name type="common">Marinobacter hydrocarbonoclasticus</name>
    <name type="synonym">Marinobacter aquaeolei</name>
    <dbReference type="NCBI Taxonomy" id="2743"/>
    <lineage>
        <taxon>Bacteria</taxon>
        <taxon>Pseudomonadati</taxon>
        <taxon>Pseudomonadota</taxon>
        <taxon>Gammaproteobacteria</taxon>
        <taxon>Pseudomonadales</taxon>
        <taxon>Marinobacteraceae</taxon>
        <taxon>Marinobacter</taxon>
    </lineage>
</organism>
<evidence type="ECO:0000259" key="10">
    <source>
        <dbReference type="Pfam" id="PF01545"/>
    </source>
</evidence>
<dbReference type="GO" id="GO:0015341">
    <property type="term" value="F:zinc efflux antiporter activity"/>
    <property type="evidence" value="ECO:0007669"/>
    <property type="project" value="TreeGrafter"/>
</dbReference>
<keyword evidence="4" id="KW-0410">Iron transport</keyword>
<accession>A0A368V369</accession>
<keyword evidence="6" id="KW-0864">Zinc transport</keyword>
<dbReference type="PANTHER" id="PTHR43840:SF15">
    <property type="entry name" value="MITOCHONDRIAL METAL TRANSPORTER 1-RELATED"/>
    <property type="match status" value="1"/>
</dbReference>
<dbReference type="GO" id="GO:0015086">
    <property type="term" value="F:cadmium ion transmembrane transporter activity"/>
    <property type="evidence" value="ECO:0007669"/>
    <property type="project" value="TreeGrafter"/>
</dbReference>
<evidence type="ECO:0000256" key="5">
    <source>
        <dbReference type="ARBA" id="ARBA00022692"/>
    </source>
</evidence>
<keyword evidence="6" id="KW-0862">Zinc</keyword>
<keyword evidence="3" id="KW-0813">Transport</keyword>
<proteinExistence type="inferred from homology"/>
<evidence type="ECO:0000256" key="2">
    <source>
        <dbReference type="ARBA" id="ARBA00010212"/>
    </source>
</evidence>
<evidence type="ECO:0000256" key="6">
    <source>
        <dbReference type="ARBA" id="ARBA00022906"/>
    </source>
</evidence>
<comment type="subcellular location">
    <subcellularLocation>
        <location evidence="1">Membrane</location>
        <topology evidence="1">Multi-pass membrane protein</topology>
    </subcellularLocation>
</comment>
<dbReference type="GO" id="GO:0005886">
    <property type="term" value="C:plasma membrane"/>
    <property type="evidence" value="ECO:0007669"/>
    <property type="project" value="TreeGrafter"/>
</dbReference>
<dbReference type="InterPro" id="IPR027469">
    <property type="entry name" value="Cation_efflux_TMD_sf"/>
</dbReference>
<dbReference type="SUPFAM" id="SSF161111">
    <property type="entry name" value="Cation efflux protein transmembrane domain-like"/>
    <property type="match status" value="1"/>
</dbReference>
<keyword evidence="7 9" id="KW-1133">Transmembrane helix</keyword>
<name>A0A368V369_MARNT</name>
<keyword evidence="14" id="KW-1185">Reference proteome</keyword>
<feature type="transmembrane region" description="Helical" evidence="9">
    <location>
        <begin position="188"/>
        <end position="206"/>
    </location>
</feature>
<dbReference type="GO" id="GO:0015093">
    <property type="term" value="F:ferrous iron transmembrane transporter activity"/>
    <property type="evidence" value="ECO:0007669"/>
    <property type="project" value="TreeGrafter"/>
</dbReference>
<dbReference type="Proteomes" id="UP000252795">
    <property type="component" value="Unassembled WGS sequence"/>
</dbReference>
<keyword evidence="4" id="KW-0408">Iron</keyword>
<dbReference type="RefSeq" id="WP_235853633.1">
    <property type="nucleotide sequence ID" value="NZ_QNSA01000004.1"/>
</dbReference>
<evidence type="ECO:0000256" key="3">
    <source>
        <dbReference type="ARBA" id="ARBA00022448"/>
    </source>
</evidence>
<dbReference type="InterPro" id="IPR058533">
    <property type="entry name" value="Cation_efflux_TM"/>
</dbReference>
<dbReference type="EMBL" id="QNSA01000004">
    <property type="protein sequence ID" value="RBP75021.1"/>
    <property type="molecule type" value="Genomic_DNA"/>
</dbReference>
<dbReference type="NCBIfam" id="TIGR01297">
    <property type="entry name" value="CDF"/>
    <property type="match status" value="1"/>
</dbReference>
<evidence type="ECO:0000256" key="4">
    <source>
        <dbReference type="ARBA" id="ARBA00022496"/>
    </source>
</evidence>
<evidence type="ECO:0000313" key="11">
    <source>
        <dbReference type="EMBL" id="RBP75021.1"/>
    </source>
</evidence>
<dbReference type="Gene3D" id="1.20.1510.10">
    <property type="entry name" value="Cation efflux protein transmembrane domain"/>
    <property type="match status" value="1"/>
</dbReference>
<comment type="similarity">
    <text evidence="2">Belongs to the cation diffusion facilitator (CDF) transporter (TC 2.A.4) family. FieF subfamily.</text>
</comment>
<dbReference type="AlphaFoldDB" id="A0A368V369"/>
<keyword evidence="6" id="KW-0406">Ion transport</keyword>
<dbReference type="InterPro" id="IPR002524">
    <property type="entry name" value="Cation_efflux"/>
</dbReference>
<evidence type="ECO:0000256" key="8">
    <source>
        <dbReference type="ARBA" id="ARBA00023136"/>
    </source>
</evidence>